<sequence length="395" mass="41640">MHRRTTAALRTTALLAAVSLLAAGCSSGGDAGSTDSASGGDVELTYQSPEGECASGPRDGVDYDTADALIKSFQQPSEGLLQTEKLPQPLGPDTTIAFLNNDTAVAGIMYAAIQKAAADAGINLVNVSTGTDAQSINSALNSVVELDPDAVISVAIDATFYQDQLKQLEANGVPIVYSSQPNADDFGLDDSLGGYNGSLVNGKVLAAGAVAFTCGTGDDFVFYNIPELGFSAIQLESTQEYLAELCPDCNLRVVDISIADPSPADKIVSDLQSHPETDYFITPADQFQIGLADKAQLAGLTNAYGFGQSSLPPNVQQLADGLQSAGFAVDLDMYMYLTLDEAFRKIQGVYKPYDDWEAVNRSVSRVLTPANAGEYLNGFVAYPGMQDDFKALWGK</sequence>
<dbReference type="PROSITE" id="PS51257">
    <property type="entry name" value="PROKAR_LIPOPROTEIN"/>
    <property type="match status" value="1"/>
</dbReference>
<feature type="chain" id="PRO_5044337507" evidence="2">
    <location>
        <begin position="23"/>
        <end position="395"/>
    </location>
</feature>
<keyword evidence="2" id="KW-0732">Signal</keyword>
<dbReference type="InterPro" id="IPR025997">
    <property type="entry name" value="SBP_2_dom"/>
</dbReference>
<evidence type="ECO:0000259" key="3">
    <source>
        <dbReference type="Pfam" id="PF13407"/>
    </source>
</evidence>
<accession>A0AB39BJR0</accession>
<name>A0AB39BJR0_9MICO</name>
<dbReference type="SUPFAM" id="SSF53822">
    <property type="entry name" value="Periplasmic binding protein-like I"/>
    <property type="match status" value="1"/>
</dbReference>
<feature type="compositionally biased region" description="Low complexity" evidence="1">
    <location>
        <begin position="32"/>
        <end position="41"/>
    </location>
</feature>
<gene>
    <name evidence="4" type="ORF">ABFY20_06555</name>
</gene>
<dbReference type="Gene3D" id="3.40.50.2300">
    <property type="match status" value="2"/>
</dbReference>
<dbReference type="EMBL" id="CP162511">
    <property type="protein sequence ID" value="XDI06760.1"/>
    <property type="molecule type" value="Genomic_DNA"/>
</dbReference>
<organism evidence="4">
    <name type="scientific">Herbiconiux sp. A18JL235</name>
    <dbReference type="NCBI Taxonomy" id="3152363"/>
    <lineage>
        <taxon>Bacteria</taxon>
        <taxon>Bacillati</taxon>
        <taxon>Actinomycetota</taxon>
        <taxon>Actinomycetes</taxon>
        <taxon>Micrococcales</taxon>
        <taxon>Microbacteriaceae</taxon>
        <taxon>Herbiconiux</taxon>
    </lineage>
</organism>
<proteinExistence type="predicted"/>
<dbReference type="InterPro" id="IPR028082">
    <property type="entry name" value="Peripla_BP_I"/>
</dbReference>
<dbReference type="Pfam" id="PF13407">
    <property type="entry name" value="Peripla_BP_4"/>
    <property type="match status" value="1"/>
</dbReference>
<reference evidence="4" key="1">
    <citation type="submission" date="2024-05" db="EMBL/GenBank/DDBJ databases">
        <title>Herbiconiux sp. A18JL235.</title>
        <authorList>
            <person name="Zhang G."/>
        </authorList>
    </citation>
    <scope>NUCLEOTIDE SEQUENCE</scope>
    <source>
        <strain evidence="4">A18JL235</strain>
    </source>
</reference>
<feature type="domain" description="Periplasmic binding protein" evidence="3">
    <location>
        <begin position="108"/>
        <end position="348"/>
    </location>
</feature>
<feature type="region of interest" description="Disordered" evidence="1">
    <location>
        <begin position="29"/>
        <end position="56"/>
    </location>
</feature>
<protein>
    <submittedName>
        <fullName evidence="4">Sugar ABC transporter substrate-binding protein</fullName>
    </submittedName>
</protein>
<evidence type="ECO:0000256" key="1">
    <source>
        <dbReference type="SAM" id="MobiDB-lite"/>
    </source>
</evidence>
<dbReference type="RefSeq" id="WP_368499138.1">
    <property type="nucleotide sequence ID" value="NZ_CP162511.1"/>
</dbReference>
<dbReference type="AlphaFoldDB" id="A0AB39BJR0"/>
<evidence type="ECO:0000313" key="4">
    <source>
        <dbReference type="EMBL" id="XDI06760.1"/>
    </source>
</evidence>
<evidence type="ECO:0000256" key="2">
    <source>
        <dbReference type="SAM" id="SignalP"/>
    </source>
</evidence>
<feature type="signal peptide" evidence="2">
    <location>
        <begin position="1"/>
        <end position="22"/>
    </location>
</feature>